<dbReference type="AlphaFoldDB" id="A0A7M7G6B7"/>
<evidence type="ECO:0000256" key="5">
    <source>
        <dbReference type="ARBA" id="ARBA00023274"/>
    </source>
</evidence>
<dbReference type="GO" id="GO:0003735">
    <property type="term" value="F:structural constituent of ribosome"/>
    <property type="evidence" value="ECO:0007669"/>
    <property type="project" value="InterPro"/>
</dbReference>
<keyword evidence="4" id="KW-0496">Mitochondrion</keyword>
<name>A0A7M7G6B7_NASVI</name>
<evidence type="ECO:0000313" key="10">
    <source>
        <dbReference type="Proteomes" id="UP000002358"/>
    </source>
</evidence>
<dbReference type="FunFam" id="3.30.70.330:FF:000284">
    <property type="entry name" value="39S ribosomal protein L23, mitochondrial"/>
    <property type="match status" value="1"/>
</dbReference>
<dbReference type="KEGG" id="nvi:100113938"/>
<evidence type="ECO:0000256" key="3">
    <source>
        <dbReference type="ARBA" id="ARBA00022980"/>
    </source>
</evidence>
<dbReference type="OMA" id="PNFWLKL"/>
<dbReference type="Pfam" id="PF00276">
    <property type="entry name" value="Ribosomal_L23"/>
    <property type="match status" value="1"/>
</dbReference>
<dbReference type="PANTHER" id="PTHR12059:SF5">
    <property type="entry name" value="LARGE RIBOSOMAL SUBUNIT PROTEIN UL23M"/>
    <property type="match status" value="1"/>
</dbReference>
<comment type="subunit">
    <text evidence="6">Component of the mitochondrial ribosome large subunit (39S) which comprises a 16S rRNA and about 50 distinct proteins.</text>
</comment>
<dbReference type="InterPro" id="IPR012677">
    <property type="entry name" value="Nucleotide-bd_a/b_plait_sf"/>
</dbReference>
<dbReference type="GO" id="GO:0005762">
    <property type="term" value="C:mitochondrial large ribosomal subunit"/>
    <property type="evidence" value="ECO:0007669"/>
    <property type="project" value="TreeGrafter"/>
</dbReference>
<evidence type="ECO:0000256" key="6">
    <source>
        <dbReference type="ARBA" id="ARBA00038782"/>
    </source>
</evidence>
<sequence length="153" mass="18465">MSTRCYPFYQRGNPQLRIFLPNFWMKLVKPAMEPIRKNVVEFHVSMEMTRYDVKNYLEKIYKVPVIKVNTRIALGKTRRNELNNIVKDDDVKIAYVHLPRYESFQFPNMFENEQKKKEKEKEDKVFDETKKSFHDSIEGMQKNRPGIPPWFSI</sequence>
<organism evidence="9 10">
    <name type="scientific">Nasonia vitripennis</name>
    <name type="common">Parasitic wasp</name>
    <dbReference type="NCBI Taxonomy" id="7425"/>
    <lineage>
        <taxon>Eukaryota</taxon>
        <taxon>Metazoa</taxon>
        <taxon>Ecdysozoa</taxon>
        <taxon>Arthropoda</taxon>
        <taxon>Hexapoda</taxon>
        <taxon>Insecta</taxon>
        <taxon>Pterygota</taxon>
        <taxon>Neoptera</taxon>
        <taxon>Endopterygota</taxon>
        <taxon>Hymenoptera</taxon>
        <taxon>Apocrita</taxon>
        <taxon>Proctotrupomorpha</taxon>
        <taxon>Chalcidoidea</taxon>
        <taxon>Pteromalidae</taxon>
        <taxon>Pteromalinae</taxon>
        <taxon>Nasonia</taxon>
    </lineage>
</organism>
<accession>A0A7M7G6B7</accession>
<comment type="subcellular location">
    <subcellularLocation>
        <location evidence="1">Mitochondrion</location>
    </subcellularLocation>
</comment>
<dbReference type="SMR" id="A0A7M7G6B7"/>
<dbReference type="GO" id="GO:0032543">
    <property type="term" value="P:mitochondrial translation"/>
    <property type="evidence" value="ECO:0007669"/>
    <property type="project" value="TreeGrafter"/>
</dbReference>
<dbReference type="Gene3D" id="3.30.70.330">
    <property type="match status" value="1"/>
</dbReference>
<gene>
    <name evidence="9" type="primary">100113938</name>
</gene>
<keyword evidence="5" id="KW-0687">Ribonucleoprotein</keyword>
<dbReference type="InterPro" id="IPR012678">
    <property type="entry name" value="Ribosomal_uL23/eL15/eS24_sf"/>
</dbReference>
<evidence type="ECO:0000256" key="4">
    <source>
        <dbReference type="ARBA" id="ARBA00023128"/>
    </source>
</evidence>
<evidence type="ECO:0000313" key="9">
    <source>
        <dbReference type="EnsemblMetazoa" id="XP_001605744"/>
    </source>
</evidence>
<reference evidence="9" key="1">
    <citation type="submission" date="2021-01" db="UniProtKB">
        <authorList>
            <consortium name="EnsemblMetazoa"/>
        </authorList>
    </citation>
    <scope>IDENTIFICATION</scope>
</reference>
<evidence type="ECO:0000256" key="8">
    <source>
        <dbReference type="ARBA" id="ARBA00041375"/>
    </source>
</evidence>
<evidence type="ECO:0000256" key="2">
    <source>
        <dbReference type="ARBA" id="ARBA00006700"/>
    </source>
</evidence>
<dbReference type="Proteomes" id="UP000002358">
    <property type="component" value="Chromosome 3"/>
</dbReference>
<dbReference type="InParanoid" id="A0A7M7G6B7"/>
<evidence type="ECO:0000256" key="1">
    <source>
        <dbReference type="ARBA" id="ARBA00004173"/>
    </source>
</evidence>
<keyword evidence="10" id="KW-1185">Reference proteome</keyword>
<proteinExistence type="inferred from homology"/>
<dbReference type="FunCoup" id="A0A7M7G6B7">
    <property type="interactions" value="176"/>
</dbReference>
<dbReference type="InterPro" id="IPR013025">
    <property type="entry name" value="Ribosomal_uL23-like"/>
</dbReference>
<evidence type="ECO:0000256" key="7">
    <source>
        <dbReference type="ARBA" id="ARBA00039977"/>
    </source>
</evidence>
<keyword evidence="3" id="KW-0689">Ribosomal protein</keyword>
<dbReference type="SUPFAM" id="SSF54189">
    <property type="entry name" value="Ribosomal proteins S24e, L23 and L15e"/>
    <property type="match status" value="1"/>
</dbReference>
<comment type="similarity">
    <text evidence="2">Belongs to the universal ribosomal protein uL23 family.</text>
</comment>
<dbReference type="OrthoDB" id="275582at2759"/>
<dbReference type="EnsemblMetazoa" id="XM_001605694">
    <property type="protein sequence ID" value="XP_001605744"/>
    <property type="gene ID" value="LOC100113938"/>
</dbReference>
<protein>
    <recommendedName>
        <fullName evidence="7">Large ribosomal subunit protein uL23m</fullName>
    </recommendedName>
    <alternativeName>
        <fullName evidence="8">39S ribosomal protein L23, mitochondrial</fullName>
    </alternativeName>
</protein>
<dbReference type="PANTHER" id="PTHR12059">
    <property type="entry name" value="RIBOSOMAL PROTEIN L23-RELATED"/>
    <property type="match status" value="1"/>
</dbReference>